<feature type="domain" description="Coiled-coil SMC6 And NSE5 INteracting (CANIN)" evidence="4">
    <location>
        <begin position="351"/>
        <end position="695"/>
    </location>
</feature>
<dbReference type="Proteomes" id="UP001239994">
    <property type="component" value="Unassembled WGS sequence"/>
</dbReference>
<protein>
    <recommendedName>
        <fullName evidence="4">Coiled-coil SMC6 And NSE5 INteracting (CANIN) domain-containing protein</fullName>
    </recommendedName>
</protein>
<dbReference type="Pfam" id="PF14816">
    <property type="entry name" value="CANIN"/>
    <property type="match status" value="1"/>
</dbReference>
<reference evidence="5" key="1">
    <citation type="submission" date="2023-03" db="EMBL/GenBank/DDBJ databases">
        <title>Electrophorus voltai genome.</title>
        <authorList>
            <person name="Bian C."/>
        </authorList>
    </citation>
    <scope>NUCLEOTIDE SEQUENCE</scope>
    <source>
        <strain evidence="5">CB-2022</strain>
        <tissue evidence="5">Muscle</tissue>
    </source>
</reference>
<gene>
    <name evidence="5" type="ORF">P4O66_002136</name>
</gene>
<feature type="coiled-coil region" evidence="2">
    <location>
        <begin position="375"/>
        <end position="409"/>
    </location>
</feature>
<dbReference type="InterPro" id="IPR044276">
    <property type="entry name" value="CANIN_dom"/>
</dbReference>
<evidence type="ECO:0000256" key="2">
    <source>
        <dbReference type="SAM" id="Coils"/>
    </source>
</evidence>
<name>A0AAD9DQ58_9TELE</name>
<feature type="compositionally biased region" description="Basic and acidic residues" evidence="3">
    <location>
        <begin position="244"/>
        <end position="256"/>
    </location>
</feature>
<evidence type="ECO:0000256" key="1">
    <source>
        <dbReference type="ARBA" id="ARBA00010311"/>
    </source>
</evidence>
<evidence type="ECO:0000313" key="5">
    <source>
        <dbReference type="EMBL" id="KAK1791100.1"/>
    </source>
</evidence>
<accession>A0AAD9DQ58</accession>
<feature type="compositionally biased region" description="Basic and acidic residues" evidence="3">
    <location>
        <begin position="124"/>
        <end position="135"/>
    </location>
</feature>
<keyword evidence="2" id="KW-0175">Coiled coil</keyword>
<comment type="similarity">
    <text evidence="1">Belongs to the FAM178 family.</text>
</comment>
<dbReference type="AlphaFoldDB" id="A0AAD9DQ58"/>
<feature type="region of interest" description="Disordered" evidence="3">
    <location>
        <begin position="827"/>
        <end position="888"/>
    </location>
</feature>
<feature type="region of interest" description="Disordered" evidence="3">
    <location>
        <begin position="328"/>
        <end position="356"/>
    </location>
</feature>
<feature type="compositionally biased region" description="Low complexity" evidence="3">
    <location>
        <begin position="81"/>
        <end position="91"/>
    </location>
</feature>
<feature type="compositionally biased region" description="Acidic residues" evidence="3">
    <location>
        <begin position="841"/>
        <end position="877"/>
    </location>
</feature>
<evidence type="ECO:0000259" key="4">
    <source>
        <dbReference type="Pfam" id="PF14816"/>
    </source>
</evidence>
<feature type="compositionally biased region" description="Polar residues" evidence="3">
    <location>
        <begin position="215"/>
        <end position="226"/>
    </location>
</feature>
<feature type="compositionally biased region" description="Polar residues" evidence="3">
    <location>
        <begin position="71"/>
        <end position="80"/>
    </location>
</feature>
<sequence>MKSNLKQQITSMVKDIIPLGVSRRYSADDATTTNLVVHRSSQETHQKLACTLHNMNPPSKLMLPIKRSVPEQRSTSAVATSSGSKKCSKGGQDALSSHNTLRRKPQLSNSRNQSSEDGSLHSAAKKDAPGRSYSRERDFSLALCKQLNENLKVGKVMLSQSPQHQRACESKTSISRPVNDSHSSSVPQSETRIPGTSMEKWDLQSTGKMDKQLNGDRSTPIFSPVSSHRGEGIPCQATTPELTESSRGDVDEEKKTTSRASPCSVTVKQDTAEKRALVWKDPLDLELVDERGLGLDTCSLSLSSSNSSEEEKLLSLQEILERSAHVPATPEKGAFSEPSTPLPKAPAEDVKKKPTSYKNTLEQMLIEIKQDQKSKELEMQLLEACKEDLLKLEEENENLEDALSHEQRQFLDRFSVPSCAIRDLHPGEDIFTLANFGRIFNHQTLDLRQIGVTPTNRAQQTLLQAHPEQVLLLLSAGLLRRAYCSSPCHSQVTRWLFQMMSVHPHSIACAQILQAMTTIALTAAQQIVEKSSKMFEVWVPSIQDIGLVFLNMGVPFVSLFPLDAPQPPFTEGDLLESIQIHPDGARTENKRDSFPEHNFENIIKYLALCAALCPRAYTDEELLLLVTVVCRVSLETSLQLFPTGDISCLLQHILNNMTNWETMLPQLCQAITDLTDDHHNLRRLVQLLPHERRGKCTYLPSSTEFELSALRCYLPRMRPSTLLKGIIAAKKEQQDVEDCTTTPDQQAYYLCYSLLALTNEASNFEFLPSAQRNELQLLSAELEKHIKCDIRESEKMLYRSKGKLYDYWKPLPEDEVPINQERELTEGLKQETTEESQSGDSENDESEEQWGEEDEVLMESTEEQEESAGELDEEKGEMDEVRGDIKEDECMVMLDDENGVKEGHKTPVDEDLLGGSLDELMEDVDDELFQIEDELLKDEESLERDVDSVEGGPEESQEMGILEDAN</sequence>
<dbReference type="EMBL" id="JAROKS010000020">
    <property type="protein sequence ID" value="KAK1791100.1"/>
    <property type="molecule type" value="Genomic_DNA"/>
</dbReference>
<dbReference type="PANTHER" id="PTHR16046">
    <property type="entry name" value="SMC5-SMC6 COMPLEX LOCALIZATION FACTOR 2"/>
    <property type="match status" value="1"/>
</dbReference>
<comment type="caution">
    <text evidence="5">The sequence shown here is derived from an EMBL/GenBank/DDBJ whole genome shotgun (WGS) entry which is preliminary data.</text>
</comment>
<dbReference type="PANTHER" id="PTHR16046:SF9">
    <property type="entry name" value="SMC5-SMC6 COMPLEX LOCALIZATION FACTOR PROTEIN 2"/>
    <property type="match status" value="1"/>
</dbReference>
<dbReference type="InterPro" id="IPR026161">
    <property type="entry name" value="FAM178"/>
</dbReference>
<evidence type="ECO:0000313" key="6">
    <source>
        <dbReference type="Proteomes" id="UP001239994"/>
    </source>
</evidence>
<feature type="region of interest" description="Disordered" evidence="3">
    <location>
        <begin position="161"/>
        <end position="264"/>
    </location>
</feature>
<evidence type="ECO:0000256" key="3">
    <source>
        <dbReference type="SAM" id="MobiDB-lite"/>
    </source>
</evidence>
<feature type="region of interest" description="Disordered" evidence="3">
    <location>
        <begin position="68"/>
        <end position="135"/>
    </location>
</feature>
<feature type="region of interest" description="Disordered" evidence="3">
    <location>
        <begin position="937"/>
        <end position="966"/>
    </location>
</feature>
<organism evidence="5 6">
    <name type="scientific">Electrophorus voltai</name>
    <dbReference type="NCBI Taxonomy" id="2609070"/>
    <lineage>
        <taxon>Eukaryota</taxon>
        <taxon>Metazoa</taxon>
        <taxon>Chordata</taxon>
        <taxon>Craniata</taxon>
        <taxon>Vertebrata</taxon>
        <taxon>Euteleostomi</taxon>
        <taxon>Actinopterygii</taxon>
        <taxon>Neopterygii</taxon>
        <taxon>Teleostei</taxon>
        <taxon>Ostariophysi</taxon>
        <taxon>Gymnotiformes</taxon>
        <taxon>Gymnotoidei</taxon>
        <taxon>Gymnotidae</taxon>
        <taxon>Electrophorus</taxon>
    </lineage>
</organism>
<feature type="compositionally biased region" description="Polar residues" evidence="3">
    <location>
        <begin position="106"/>
        <end position="117"/>
    </location>
</feature>
<proteinExistence type="inferred from homology"/>
<feature type="compositionally biased region" description="Polar residues" evidence="3">
    <location>
        <begin position="161"/>
        <end position="191"/>
    </location>
</feature>
<keyword evidence="6" id="KW-1185">Reference proteome</keyword>
<feature type="compositionally biased region" description="Basic and acidic residues" evidence="3">
    <location>
        <begin position="878"/>
        <end position="888"/>
    </location>
</feature>